<feature type="domain" description="Alkyl hydroperoxide reductase subunit C/ Thiol specific antioxidant" evidence="7">
    <location>
        <begin position="20"/>
        <end position="134"/>
    </location>
</feature>
<feature type="region of interest" description="Disordered" evidence="6">
    <location>
        <begin position="163"/>
        <end position="375"/>
    </location>
</feature>
<accession>A0A1J1H336</accession>
<dbReference type="GO" id="GO:0008379">
    <property type="term" value="F:thioredoxin peroxidase activity"/>
    <property type="evidence" value="ECO:0007669"/>
    <property type="project" value="TreeGrafter"/>
</dbReference>
<dbReference type="Pfam" id="PF00578">
    <property type="entry name" value="AhpC-TSA"/>
    <property type="match status" value="1"/>
</dbReference>
<feature type="compositionally biased region" description="Basic residues" evidence="6">
    <location>
        <begin position="354"/>
        <end position="369"/>
    </location>
</feature>
<dbReference type="GO" id="GO:0034599">
    <property type="term" value="P:cellular response to oxidative stress"/>
    <property type="evidence" value="ECO:0007669"/>
    <property type="project" value="TreeGrafter"/>
</dbReference>
<dbReference type="PANTHER" id="PTHR42801:SF23">
    <property type="entry name" value="PEROXIREDOXIN DOT5"/>
    <property type="match status" value="1"/>
</dbReference>
<evidence type="ECO:0000313" key="8">
    <source>
        <dbReference type="EMBL" id="CRG99134.1"/>
    </source>
</evidence>
<dbReference type="VEuPathDB" id="PlasmoDB:PRELSG_0610900"/>
<feature type="compositionally biased region" description="Basic and acidic residues" evidence="6">
    <location>
        <begin position="215"/>
        <end position="229"/>
    </location>
</feature>
<dbReference type="Gene3D" id="3.40.30.10">
    <property type="entry name" value="Glutaredoxin"/>
    <property type="match status" value="1"/>
</dbReference>
<feature type="compositionally biased region" description="Basic and acidic residues" evidence="6">
    <location>
        <begin position="279"/>
        <end position="305"/>
    </location>
</feature>
<dbReference type="Proteomes" id="UP000220158">
    <property type="component" value="Chromosome 6"/>
</dbReference>
<dbReference type="AlphaFoldDB" id="A0A1J1H336"/>
<keyword evidence="4" id="KW-1015">Disulfide bond</keyword>
<feature type="compositionally biased region" description="Basic and acidic residues" evidence="6">
    <location>
        <begin position="313"/>
        <end position="344"/>
    </location>
</feature>
<dbReference type="PANTHER" id="PTHR42801">
    <property type="entry name" value="THIOREDOXIN-DEPENDENT PEROXIDE REDUCTASE"/>
    <property type="match status" value="1"/>
</dbReference>
<feature type="compositionally biased region" description="Low complexity" evidence="6">
    <location>
        <begin position="197"/>
        <end position="208"/>
    </location>
</feature>
<evidence type="ECO:0000256" key="4">
    <source>
        <dbReference type="ARBA" id="ARBA00023157"/>
    </source>
</evidence>
<dbReference type="OrthoDB" id="338622at2759"/>
<dbReference type="InterPro" id="IPR000866">
    <property type="entry name" value="AhpC/TSA"/>
</dbReference>
<dbReference type="RefSeq" id="XP_028532142.1">
    <property type="nucleotide sequence ID" value="XM_028675566.1"/>
</dbReference>
<dbReference type="GO" id="GO:0045454">
    <property type="term" value="P:cell redox homeostasis"/>
    <property type="evidence" value="ECO:0007669"/>
    <property type="project" value="TreeGrafter"/>
</dbReference>
<evidence type="ECO:0000259" key="7">
    <source>
        <dbReference type="Pfam" id="PF00578"/>
    </source>
</evidence>
<evidence type="ECO:0000256" key="3">
    <source>
        <dbReference type="ARBA" id="ARBA00023002"/>
    </source>
</evidence>
<dbReference type="CDD" id="cd03017">
    <property type="entry name" value="PRX_BCP"/>
    <property type="match status" value="1"/>
</dbReference>
<dbReference type="KEGG" id="prel:PRELSG_0610900"/>
<gene>
    <name evidence="8" type="primary">nPrx</name>
    <name evidence="8" type="ORF">PRELSG_0610900</name>
</gene>
<protein>
    <submittedName>
        <fullName evidence="8">Peroxiredoxin, putative</fullName>
        <ecNumber evidence="8">1.11.1.15</ecNumber>
    </submittedName>
</protein>
<dbReference type="SUPFAM" id="SSF52833">
    <property type="entry name" value="Thioredoxin-like"/>
    <property type="match status" value="1"/>
</dbReference>
<keyword evidence="9" id="KW-1185">Reference proteome</keyword>
<evidence type="ECO:0000256" key="6">
    <source>
        <dbReference type="SAM" id="MobiDB-lite"/>
    </source>
</evidence>
<organism evidence="8 9">
    <name type="scientific">Plasmodium relictum</name>
    <dbReference type="NCBI Taxonomy" id="85471"/>
    <lineage>
        <taxon>Eukaryota</taxon>
        <taxon>Sar</taxon>
        <taxon>Alveolata</taxon>
        <taxon>Apicomplexa</taxon>
        <taxon>Aconoidasida</taxon>
        <taxon>Haemosporida</taxon>
        <taxon>Plasmodiidae</taxon>
        <taxon>Plasmodium</taxon>
        <taxon>Plasmodium (Haemamoeba)</taxon>
    </lineage>
</organism>
<feature type="compositionally biased region" description="Basic residues" evidence="6">
    <location>
        <begin position="246"/>
        <end position="258"/>
    </location>
</feature>
<keyword evidence="2" id="KW-0049">Antioxidant</keyword>
<dbReference type="EMBL" id="LN835301">
    <property type="protein sequence ID" value="CRG99134.1"/>
    <property type="molecule type" value="Genomic_DNA"/>
</dbReference>
<feature type="compositionally biased region" description="Basic residues" evidence="6">
    <location>
        <begin position="268"/>
        <end position="278"/>
    </location>
</feature>
<keyword evidence="3 8" id="KW-0560">Oxidoreductase</keyword>
<proteinExistence type="predicted"/>
<reference evidence="8 9" key="1">
    <citation type="submission" date="2015-04" db="EMBL/GenBank/DDBJ databases">
        <authorList>
            <consortium name="Pathogen Informatics"/>
        </authorList>
    </citation>
    <scope>NUCLEOTIDE SEQUENCE [LARGE SCALE GENOMIC DNA]</scope>
    <source>
        <strain evidence="8 9">SGS1</strain>
    </source>
</reference>
<dbReference type="EC" id="1.11.1.15" evidence="8"/>
<evidence type="ECO:0000256" key="1">
    <source>
        <dbReference type="ARBA" id="ARBA00022559"/>
    </source>
</evidence>
<dbReference type="GeneID" id="39735235"/>
<evidence type="ECO:0000256" key="5">
    <source>
        <dbReference type="ARBA" id="ARBA00023284"/>
    </source>
</evidence>
<keyword evidence="1 8" id="KW-0575">Peroxidase</keyword>
<dbReference type="GO" id="GO:0005737">
    <property type="term" value="C:cytoplasm"/>
    <property type="evidence" value="ECO:0007669"/>
    <property type="project" value="TreeGrafter"/>
</dbReference>
<dbReference type="InterPro" id="IPR036249">
    <property type="entry name" value="Thioredoxin-like_sf"/>
</dbReference>
<dbReference type="InterPro" id="IPR050924">
    <property type="entry name" value="Peroxiredoxin_BCP/PrxQ"/>
</dbReference>
<keyword evidence="5" id="KW-0676">Redox-active center</keyword>
<evidence type="ECO:0000256" key="2">
    <source>
        <dbReference type="ARBA" id="ARBA00022862"/>
    </source>
</evidence>
<sequence length="375" mass="43642">MDQIKENKTITDSILKIDLLNEKNEKTNLYNEIKKNKDKNGMVIFIYPKANTPGCTKQAQLFKENFEKIVKSKFFVYGLSADSPKAQAKWKQKLNLQYDLLCDEEKKLLREIGCLKGNSIIRSHLIIRNDFNLSYFKKGVSPTNSADDILGFLLKREENGNINKNENTEEKKKSLPKINGNEKDKNKKSAKVKKNKNGINKVTTVGKKNVIKKNKNSERELNNNEENKKELKRKGKGKGENIEIKKKVKTKEAKKKSNTKKEGEEKKSIKKEKKKNLKIKVENKKQLNNKDDNKKKIKIKEEQKKKLNHKGGNKKEFKNKGEKEKRIEKKKQEIKKNTKIKDKNQSINEIKNEKKVKKVLKKKGTKNIKKQIPNN</sequence>
<name>A0A1J1H336_PLARL</name>
<evidence type="ECO:0000313" key="9">
    <source>
        <dbReference type="Proteomes" id="UP000220158"/>
    </source>
</evidence>